<feature type="compositionally biased region" description="Basic and acidic residues" evidence="8">
    <location>
        <begin position="330"/>
        <end position="346"/>
    </location>
</feature>
<feature type="region of interest" description="Disordered" evidence="8">
    <location>
        <begin position="394"/>
        <end position="421"/>
    </location>
</feature>
<dbReference type="GO" id="GO:0003677">
    <property type="term" value="F:DNA binding"/>
    <property type="evidence" value="ECO:0007669"/>
    <property type="project" value="UniProtKB-KW"/>
</dbReference>
<feature type="region of interest" description="Disordered" evidence="8">
    <location>
        <begin position="330"/>
        <end position="371"/>
    </location>
</feature>
<dbReference type="SUPFAM" id="SSF50916">
    <property type="entry name" value="Rap30/74 interaction domains"/>
    <property type="match status" value="1"/>
</dbReference>
<keyword evidence="3 7" id="KW-0805">Transcription regulation</keyword>
<feature type="compositionally biased region" description="Low complexity" evidence="8">
    <location>
        <begin position="472"/>
        <end position="484"/>
    </location>
</feature>
<feature type="compositionally biased region" description="Basic residues" evidence="8">
    <location>
        <begin position="600"/>
        <end position="611"/>
    </location>
</feature>
<evidence type="ECO:0000313" key="10">
    <source>
        <dbReference type="Proteomes" id="UP000799778"/>
    </source>
</evidence>
<reference evidence="9" key="1">
    <citation type="journal article" date="2020" name="Stud. Mycol.">
        <title>101 Dothideomycetes genomes: a test case for predicting lifestyles and emergence of pathogens.</title>
        <authorList>
            <person name="Haridas S."/>
            <person name="Albert R."/>
            <person name="Binder M."/>
            <person name="Bloem J."/>
            <person name="Labutti K."/>
            <person name="Salamov A."/>
            <person name="Andreopoulos B."/>
            <person name="Baker S."/>
            <person name="Barry K."/>
            <person name="Bills G."/>
            <person name="Bluhm B."/>
            <person name="Cannon C."/>
            <person name="Castanera R."/>
            <person name="Culley D."/>
            <person name="Daum C."/>
            <person name="Ezra D."/>
            <person name="Gonzalez J."/>
            <person name="Henrissat B."/>
            <person name="Kuo A."/>
            <person name="Liang C."/>
            <person name="Lipzen A."/>
            <person name="Lutzoni F."/>
            <person name="Magnuson J."/>
            <person name="Mondo S."/>
            <person name="Nolan M."/>
            <person name="Ohm R."/>
            <person name="Pangilinan J."/>
            <person name="Park H.-J."/>
            <person name="Ramirez L."/>
            <person name="Alfaro M."/>
            <person name="Sun H."/>
            <person name="Tritt A."/>
            <person name="Yoshinaga Y."/>
            <person name="Zwiers L.-H."/>
            <person name="Turgeon B."/>
            <person name="Goodwin S."/>
            <person name="Spatafora J."/>
            <person name="Crous P."/>
            <person name="Grigoriev I."/>
        </authorList>
    </citation>
    <scope>NUCLEOTIDE SEQUENCE</scope>
    <source>
        <strain evidence="9">CBS 175.79</strain>
    </source>
</reference>
<accession>A0A6A5XA24</accession>
<evidence type="ECO:0000256" key="1">
    <source>
        <dbReference type="ARBA" id="ARBA00004123"/>
    </source>
</evidence>
<feature type="compositionally biased region" description="Basic and acidic residues" evidence="8">
    <location>
        <begin position="490"/>
        <end position="505"/>
    </location>
</feature>
<evidence type="ECO:0000256" key="6">
    <source>
        <dbReference type="ARBA" id="ARBA00023242"/>
    </source>
</evidence>
<name>A0A6A5XA24_9PLEO</name>
<feature type="region of interest" description="Disordered" evidence="8">
    <location>
        <begin position="189"/>
        <end position="227"/>
    </location>
</feature>
<dbReference type="GO" id="GO:0006367">
    <property type="term" value="P:transcription initiation at RNA polymerase II promoter"/>
    <property type="evidence" value="ECO:0007669"/>
    <property type="project" value="InterPro"/>
</dbReference>
<evidence type="ECO:0000256" key="8">
    <source>
        <dbReference type="SAM" id="MobiDB-lite"/>
    </source>
</evidence>
<feature type="compositionally biased region" description="Low complexity" evidence="8">
    <location>
        <begin position="1"/>
        <end position="15"/>
    </location>
</feature>
<dbReference type="GO" id="GO:0005674">
    <property type="term" value="C:transcription factor TFIIF complex"/>
    <property type="evidence" value="ECO:0007669"/>
    <property type="project" value="TreeGrafter"/>
</dbReference>
<feature type="region of interest" description="Disordered" evidence="8">
    <location>
        <begin position="149"/>
        <end position="176"/>
    </location>
</feature>
<feature type="compositionally biased region" description="Polar residues" evidence="8">
    <location>
        <begin position="520"/>
        <end position="530"/>
    </location>
</feature>
<dbReference type="GO" id="GO:0001096">
    <property type="term" value="F:TFIIF-class transcription factor complex binding"/>
    <property type="evidence" value="ECO:0007669"/>
    <property type="project" value="TreeGrafter"/>
</dbReference>
<dbReference type="GO" id="GO:0032968">
    <property type="term" value="P:positive regulation of transcription elongation by RNA polymerase II"/>
    <property type="evidence" value="ECO:0007669"/>
    <property type="project" value="InterPro"/>
</dbReference>
<feature type="compositionally biased region" description="Low complexity" evidence="8">
    <location>
        <begin position="612"/>
        <end position="653"/>
    </location>
</feature>
<keyword evidence="5 7" id="KW-0804">Transcription</keyword>
<dbReference type="PANTHER" id="PTHR13011:SF0">
    <property type="entry name" value="GENERAL TRANSCRIPTION FACTOR IIF SUBUNIT 1"/>
    <property type="match status" value="1"/>
</dbReference>
<dbReference type="Pfam" id="PF05793">
    <property type="entry name" value="TFIIF_alpha"/>
    <property type="match status" value="1"/>
</dbReference>
<evidence type="ECO:0000256" key="4">
    <source>
        <dbReference type="ARBA" id="ARBA00023125"/>
    </source>
</evidence>
<dbReference type="InterPro" id="IPR011039">
    <property type="entry name" value="TFIIF_interaction"/>
</dbReference>
<evidence type="ECO:0000313" key="9">
    <source>
        <dbReference type="EMBL" id="KAF2009759.1"/>
    </source>
</evidence>
<organism evidence="9 10">
    <name type="scientific">Aaosphaeria arxii CBS 175.79</name>
    <dbReference type="NCBI Taxonomy" id="1450172"/>
    <lineage>
        <taxon>Eukaryota</taxon>
        <taxon>Fungi</taxon>
        <taxon>Dikarya</taxon>
        <taxon>Ascomycota</taxon>
        <taxon>Pezizomycotina</taxon>
        <taxon>Dothideomycetes</taxon>
        <taxon>Pleosporomycetidae</taxon>
        <taxon>Pleosporales</taxon>
        <taxon>Pleosporales incertae sedis</taxon>
        <taxon>Aaosphaeria</taxon>
    </lineage>
</organism>
<keyword evidence="4 7" id="KW-0238">DNA-binding</keyword>
<dbReference type="GeneID" id="54287599"/>
<dbReference type="AlphaFoldDB" id="A0A6A5XA24"/>
<feature type="compositionally biased region" description="Acidic residues" evidence="8">
    <location>
        <begin position="166"/>
        <end position="176"/>
    </location>
</feature>
<gene>
    <name evidence="9" type="ORF">BU24DRAFT_437311</name>
</gene>
<dbReference type="Proteomes" id="UP000799778">
    <property type="component" value="Unassembled WGS sequence"/>
</dbReference>
<feature type="compositionally biased region" description="Basic and acidic residues" evidence="8">
    <location>
        <begin position="189"/>
        <end position="198"/>
    </location>
</feature>
<feature type="region of interest" description="Disordered" evidence="8">
    <location>
        <begin position="467"/>
        <end position="655"/>
    </location>
</feature>
<dbReference type="GO" id="GO:0016251">
    <property type="term" value="F:RNA polymerase II general transcription initiation factor activity"/>
    <property type="evidence" value="ECO:0007669"/>
    <property type="project" value="TreeGrafter"/>
</dbReference>
<evidence type="ECO:0000256" key="3">
    <source>
        <dbReference type="ARBA" id="ARBA00023015"/>
    </source>
</evidence>
<feature type="compositionally biased region" description="Acidic residues" evidence="8">
    <location>
        <begin position="394"/>
        <end position="409"/>
    </location>
</feature>
<comment type="similarity">
    <text evidence="2 7">Belongs to the TFIIF alpha subunit family.</text>
</comment>
<dbReference type="PANTHER" id="PTHR13011">
    <property type="entry name" value="TFIIF-ALPHA"/>
    <property type="match status" value="1"/>
</dbReference>
<protein>
    <recommendedName>
        <fullName evidence="7">Transcription initiation factor IIF subunit alpha</fullName>
    </recommendedName>
</protein>
<evidence type="ECO:0000256" key="2">
    <source>
        <dbReference type="ARBA" id="ARBA00005249"/>
    </source>
</evidence>
<feature type="compositionally biased region" description="Basic and acidic residues" evidence="8">
    <location>
        <begin position="410"/>
        <end position="420"/>
    </location>
</feature>
<dbReference type="InterPro" id="IPR008851">
    <property type="entry name" value="TFIIF-alpha"/>
</dbReference>
<evidence type="ECO:0000256" key="5">
    <source>
        <dbReference type="ARBA" id="ARBA00023163"/>
    </source>
</evidence>
<keyword evidence="10" id="KW-1185">Reference proteome</keyword>
<sequence length="744" mass="82179">MNGNSLPSAAAAAPNGPRPSPAGVSPANLPGGPPVGPNGQPPRPRRRRPPPTDPMRPVYRPMKTITKPMVTLTQMNERAGDTHTAVANNDGTKSVEQLKQEYLSQGAISFPLVLTRRDMRDMRHHVMRLAAKGKIDIQDEAQFTPPIRLHRRDPRAPPSGAGSHFEEEETKEDIEELKERERIELAKEERRKAREETLSKIAPSATKKPQAFQKKTEQKFRPDDTPEAEKRRLLKYEETLPWHLEDFDNKQTWYGTYESELSEAHVMLTTAWNGDQGDVIQMVPLERWYKFQVKGKVKAATADEVEEAWKKMEKVPRFLSNIEQISLKRERDQEQRARGLGRDKLRTRVGGGGDDEGAIRRRGGGDEDDDIPYIKAEADADDIDFNMEEDFADDEEGLNGLFEGEEDDVKESHEKMKREQLGAGGIFELRNEEEVYRQEEKERAEAEMAKKLEKSMRKALTKREKLYEYANDSDSNPYASSSSDSDSDSETERQRAKEEEERKAAEQNGKNADADKLASGASTKGSNTPSGAHKPVDLNKKKRPGSPNLSEASGNESSRKKHKKKHERNADGSRKSALINDSKRGAGSGSESEMTDTGKSKKSKDKSKLKFKLGSGSTPSGSPTGSRASSPAATQLNGSRAGSPAASSPGASATTQKALPSASEIYKAIPAEGMTIQGLIAIFKGRVGASNTQLFIRLVRSVANFDKARGRVFPLPEMPSETQIEAIMKRHTQGAPKSAAASPS</sequence>
<comment type="subcellular location">
    <subcellularLocation>
        <location evidence="1 7">Nucleus</location>
    </subcellularLocation>
</comment>
<evidence type="ECO:0000256" key="7">
    <source>
        <dbReference type="RuleBase" id="RU366044"/>
    </source>
</evidence>
<dbReference type="OrthoDB" id="76676at2759"/>
<dbReference type="EMBL" id="ML978078">
    <property type="protein sequence ID" value="KAF2009759.1"/>
    <property type="molecule type" value="Genomic_DNA"/>
</dbReference>
<keyword evidence="6 7" id="KW-0539">Nucleus</keyword>
<feature type="compositionally biased region" description="Basic and acidic residues" evidence="8">
    <location>
        <begin position="214"/>
        <end position="227"/>
    </location>
</feature>
<feature type="region of interest" description="Disordered" evidence="8">
    <location>
        <begin position="1"/>
        <end position="59"/>
    </location>
</feature>
<comment type="function">
    <text evidence="7">TFIIF is a general transcription initiation factor that binds to RNA polymerase II and helps to recruit it to the initiation complex in collaboration with TFIIB. It promotes transcription elongation.</text>
</comment>
<proteinExistence type="inferred from homology"/>
<dbReference type="RefSeq" id="XP_033378098.1">
    <property type="nucleotide sequence ID" value="XM_033530202.1"/>
</dbReference>
<feature type="compositionally biased region" description="Pro residues" evidence="8">
    <location>
        <begin position="31"/>
        <end position="42"/>
    </location>
</feature>